<feature type="region of interest" description="Disordered" evidence="1">
    <location>
        <begin position="162"/>
        <end position="229"/>
    </location>
</feature>
<feature type="compositionally biased region" description="Acidic residues" evidence="1">
    <location>
        <begin position="56"/>
        <end position="70"/>
    </location>
</feature>
<dbReference type="OrthoDB" id="5228323at2759"/>
<evidence type="ECO:0000313" key="2">
    <source>
        <dbReference type="EMBL" id="KAH6869572.1"/>
    </source>
</evidence>
<organism evidence="2 3">
    <name type="scientific">Thelonectria olida</name>
    <dbReference type="NCBI Taxonomy" id="1576542"/>
    <lineage>
        <taxon>Eukaryota</taxon>
        <taxon>Fungi</taxon>
        <taxon>Dikarya</taxon>
        <taxon>Ascomycota</taxon>
        <taxon>Pezizomycotina</taxon>
        <taxon>Sordariomycetes</taxon>
        <taxon>Hypocreomycetidae</taxon>
        <taxon>Hypocreales</taxon>
        <taxon>Nectriaceae</taxon>
        <taxon>Thelonectria</taxon>
    </lineage>
</organism>
<accession>A0A9P8VPM6</accession>
<feature type="compositionally biased region" description="Low complexity" evidence="1">
    <location>
        <begin position="201"/>
        <end position="214"/>
    </location>
</feature>
<keyword evidence="3" id="KW-1185">Reference proteome</keyword>
<name>A0A9P8VPM6_9HYPO</name>
<evidence type="ECO:0000313" key="3">
    <source>
        <dbReference type="Proteomes" id="UP000777438"/>
    </source>
</evidence>
<gene>
    <name evidence="2" type="ORF">B0T10DRAFT_467184</name>
</gene>
<proteinExistence type="predicted"/>
<comment type="caution">
    <text evidence="2">The sequence shown here is derived from an EMBL/GenBank/DDBJ whole genome shotgun (WGS) entry which is preliminary data.</text>
</comment>
<dbReference type="EMBL" id="JAGPYM010000069">
    <property type="protein sequence ID" value="KAH6869572.1"/>
    <property type="molecule type" value="Genomic_DNA"/>
</dbReference>
<evidence type="ECO:0000256" key="1">
    <source>
        <dbReference type="SAM" id="MobiDB-lite"/>
    </source>
</evidence>
<feature type="region of interest" description="Disordered" evidence="1">
    <location>
        <begin position="50"/>
        <end position="74"/>
    </location>
</feature>
<dbReference type="AlphaFoldDB" id="A0A9P8VPM6"/>
<dbReference type="Proteomes" id="UP000777438">
    <property type="component" value="Unassembled WGS sequence"/>
</dbReference>
<reference evidence="2 3" key="1">
    <citation type="journal article" date="2021" name="Nat. Commun.">
        <title>Genetic determinants of endophytism in the Arabidopsis root mycobiome.</title>
        <authorList>
            <person name="Mesny F."/>
            <person name="Miyauchi S."/>
            <person name="Thiergart T."/>
            <person name="Pickel B."/>
            <person name="Atanasova L."/>
            <person name="Karlsson M."/>
            <person name="Huettel B."/>
            <person name="Barry K.W."/>
            <person name="Haridas S."/>
            <person name="Chen C."/>
            <person name="Bauer D."/>
            <person name="Andreopoulos W."/>
            <person name="Pangilinan J."/>
            <person name="LaButti K."/>
            <person name="Riley R."/>
            <person name="Lipzen A."/>
            <person name="Clum A."/>
            <person name="Drula E."/>
            <person name="Henrissat B."/>
            <person name="Kohler A."/>
            <person name="Grigoriev I.V."/>
            <person name="Martin F.M."/>
            <person name="Hacquard S."/>
        </authorList>
    </citation>
    <scope>NUCLEOTIDE SEQUENCE [LARGE SCALE GENOMIC DNA]</scope>
    <source>
        <strain evidence="2 3">MPI-CAGE-CH-0241</strain>
    </source>
</reference>
<sequence length="363" mass="40180">MADEYKEHRQCQTCYVQFPTNEQLRAHVEDYRSRERLLLAELERCRMHLTALDNTSGEEGEEEEEVEDEPGSSSNPLLCPFKPCGRSEPYTTRGNLVRHCKTHVDCFEMCPFCHEFFVKVNQYDRHNHKSSPDDPKSIFMEERTINLNATVSKKLDQRLEHRSARKRKQVYSASGPAQKKINNTPISNACEGLSRQPGKSTTTATATATATATETETETNDQLGNPARRTLTTSCQTDQALDEMISIRDLDDGGLPYPSGHSIDGEQSFGHPAISTTTNNEWALGEWAFASTAMNTATNEYPLGEWAFADTTMGATTNECVSGDWAFAHADASAAPNNGWILASTAASMHTDDNESALLKAGP</sequence>
<protein>
    <submittedName>
        <fullName evidence="2">Uncharacterized protein</fullName>
    </submittedName>
</protein>